<protein>
    <submittedName>
        <fullName evidence="2">Uncharacterized protein</fullName>
    </submittedName>
</protein>
<feature type="region of interest" description="Disordered" evidence="1">
    <location>
        <begin position="1"/>
        <end position="54"/>
    </location>
</feature>
<gene>
    <name evidence="2" type="ORF">CASFOL_033824</name>
</gene>
<keyword evidence="3" id="KW-1185">Reference proteome</keyword>
<dbReference type="Proteomes" id="UP001632038">
    <property type="component" value="Unassembled WGS sequence"/>
</dbReference>
<dbReference type="AlphaFoldDB" id="A0ABD3BYX7"/>
<evidence type="ECO:0000313" key="2">
    <source>
        <dbReference type="EMBL" id="KAL3622413.1"/>
    </source>
</evidence>
<feature type="compositionally biased region" description="Polar residues" evidence="1">
    <location>
        <begin position="1"/>
        <end position="53"/>
    </location>
</feature>
<evidence type="ECO:0000256" key="1">
    <source>
        <dbReference type="SAM" id="MobiDB-lite"/>
    </source>
</evidence>
<name>A0ABD3BYX7_9LAMI</name>
<proteinExistence type="predicted"/>
<sequence length="145" mass="15912">MASFNSESFNNPGVSGNDSWQNNPLLSTDPFNSHLPTLNGPRDNNSSNSTYFQNDPIGVSSGLGLVSSERMHNYANGSINNNNFISLNCVVSTSGQNMFVNGRLNGNDSTIVQTSENEKPGMELRRRSNEDYVMEPPKMQSGFVR</sequence>
<organism evidence="2 3">
    <name type="scientific">Castilleja foliolosa</name>
    <dbReference type="NCBI Taxonomy" id="1961234"/>
    <lineage>
        <taxon>Eukaryota</taxon>
        <taxon>Viridiplantae</taxon>
        <taxon>Streptophyta</taxon>
        <taxon>Embryophyta</taxon>
        <taxon>Tracheophyta</taxon>
        <taxon>Spermatophyta</taxon>
        <taxon>Magnoliopsida</taxon>
        <taxon>eudicotyledons</taxon>
        <taxon>Gunneridae</taxon>
        <taxon>Pentapetalae</taxon>
        <taxon>asterids</taxon>
        <taxon>lamiids</taxon>
        <taxon>Lamiales</taxon>
        <taxon>Orobanchaceae</taxon>
        <taxon>Pedicularideae</taxon>
        <taxon>Castillejinae</taxon>
        <taxon>Castilleja</taxon>
    </lineage>
</organism>
<accession>A0ABD3BYX7</accession>
<reference evidence="3" key="1">
    <citation type="journal article" date="2024" name="IScience">
        <title>Strigolactones Initiate the Formation of Haustorium-like Structures in Castilleja.</title>
        <authorList>
            <person name="Buerger M."/>
            <person name="Peterson D."/>
            <person name="Chory J."/>
        </authorList>
    </citation>
    <scope>NUCLEOTIDE SEQUENCE [LARGE SCALE GENOMIC DNA]</scope>
</reference>
<dbReference type="EMBL" id="JAVIJP010000060">
    <property type="protein sequence ID" value="KAL3622413.1"/>
    <property type="molecule type" value="Genomic_DNA"/>
</dbReference>
<comment type="caution">
    <text evidence="2">The sequence shown here is derived from an EMBL/GenBank/DDBJ whole genome shotgun (WGS) entry which is preliminary data.</text>
</comment>
<evidence type="ECO:0000313" key="3">
    <source>
        <dbReference type="Proteomes" id="UP001632038"/>
    </source>
</evidence>